<dbReference type="EMBL" id="MHQT01000004">
    <property type="protein sequence ID" value="OHA10109.1"/>
    <property type="molecule type" value="Genomic_DNA"/>
</dbReference>
<accession>A0A1G2LH36</accession>
<name>A0A1G2LH36_9BACT</name>
<dbReference type="AlphaFoldDB" id="A0A1G2LH36"/>
<gene>
    <name evidence="1" type="ORF">A3A44_01680</name>
</gene>
<sequence length="62" mass="6770">MSIPGRGEMSIVAKSLFFGEKQGDGVRQPRFPQAIHTPFPHGGMMGYTGKGVLQAIEKTCKY</sequence>
<evidence type="ECO:0000313" key="1">
    <source>
        <dbReference type="EMBL" id="OHA10109.1"/>
    </source>
</evidence>
<protein>
    <submittedName>
        <fullName evidence="1">Uncharacterized protein</fullName>
    </submittedName>
</protein>
<organism evidence="1 2">
    <name type="scientific">Candidatus Sungbacteria bacterium RIFCSPLOWO2_01_FULL_60_25</name>
    <dbReference type="NCBI Taxonomy" id="1802281"/>
    <lineage>
        <taxon>Bacteria</taxon>
        <taxon>Candidatus Sungiibacteriota</taxon>
    </lineage>
</organism>
<proteinExistence type="predicted"/>
<evidence type="ECO:0000313" key="2">
    <source>
        <dbReference type="Proteomes" id="UP000178977"/>
    </source>
</evidence>
<dbReference type="Proteomes" id="UP000178977">
    <property type="component" value="Unassembled WGS sequence"/>
</dbReference>
<reference evidence="1 2" key="1">
    <citation type="journal article" date="2016" name="Nat. Commun.">
        <title>Thousands of microbial genomes shed light on interconnected biogeochemical processes in an aquifer system.</title>
        <authorList>
            <person name="Anantharaman K."/>
            <person name="Brown C.T."/>
            <person name="Hug L.A."/>
            <person name="Sharon I."/>
            <person name="Castelle C.J."/>
            <person name="Probst A.J."/>
            <person name="Thomas B.C."/>
            <person name="Singh A."/>
            <person name="Wilkins M.J."/>
            <person name="Karaoz U."/>
            <person name="Brodie E.L."/>
            <person name="Williams K.H."/>
            <person name="Hubbard S.S."/>
            <person name="Banfield J.F."/>
        </authorList>
    </citation>
    <scope>NUCLEOTIDE SEQUENCE [LARGE SCALE GENOMIC DNA]</scope>
</reference>
<comment type="caution">
    <text evidence="1">The sequence shown here is derived from an EMBL/GenBank/DDBJ whole genome shotgun (WGS) entry which is preliminary data.</text>
</comment>